<dbReference type="PANTHER" id="PTHR15503">
    <property type="entry name" value="LDOC1 RELATED"/>
    <property type="match status" value="1"/>
</dbReference>
<protein>
    <recommendedName>
        <fullName evidence="3">CCHC-type domain-containing protein</fullName>
    </recommendedName>
</protein>
<dbReference type="SUPFAM" id="SSF50630">
    <property type="entry name" value="Acid proteases"/>
    <property type="match status" value="1"/>
</dbReference>
<keyword evidence="5" id="KW-1185">Reference proteome</keyword>
<dbReference type="Pfam" id="PF13975">
    <property type="entry name" value="gag-asp_proteas"/>
    <property type="match status" value="1"/>
</dbReference>
<feature type="compositionally biased region" description="Basic and acidic residues" evidence="2">
    <location>
        <begin position="60"/>
        <end position="69"/>
    </location>
</feature>
<dbReference type="PROSITE" id="PS50158">
    <property type="entry name" value="ZF_CCHC"/>
    <property type="match status" value="1"/>
</dbReference>
<feature type="compositionally biased region" description="Low complexity" evidence="2">
    <location>
        <begin position="979"/>
        <end position="989"/>
    </location>
</feature>
<dbReference type="GO" id="GO:0008270">
    <property type="term" value="F:zinc ion binding"/>
    <property type="evidence" value="ECO:0007669"/>
    <property type="project" value="UniProtKB-KW"/>
</dbReference>
<accession>A0A6G0WYQ3</accession>
<feature type="region of interest" description="Disordered" evidence="2">
    <location>
        <begin position="1500"/>
        <end position="1526"/>
    </location>
</feature>
<evidence type="ECO:0000259" key="3">
    <source>
        <dbReference type="PROSITE" id="PS50158"/>
    </source>
</evidence>
<evidence type="ECO:0000313" key="4">
    <source>
        <dbReference type="EMBL" id="KAF0732626.1"/>
    </source>
</evidence>
<evidence type="ECO:0000256" key="2">
    <source>
        <dbReference type="SAM" id="MobiDB-lite"/>
    </source>
</evidence>
<gene>
    <name evidence="4" type="ORF">Ae201684_010334</name>
</gene>
<proteinExistence type="predicted"/>
<dbReference type="InterPro" id="IPR032567">
    <property type="entry name" value="RTL1-rel"/>
</dbReference>
<keyword evidence="1" id="KW-0863">Zinc-finger</keyword>
<dbReference type="VEuPathDB" id="FungiDB:AeMF1_016568"/>
<dbReference type="SUPFAM" id="SSF56672">
    <property type="entry name" value="DNA/RNA polymerases"/>
    <property type="match status" value="1"/>
</dbReference>
<feature type="compositionally biased region" description="Low complexity" evidence="2">
    <location>
        <begin position="751"/>
        <end position="773"/>
    </location>
</feature>
<comment type="caution">
    <text evidence="4">The sequence shown here is derived from an EMBL/GenBank/DDBJ whole genome shotgun (WGS) entry which is preliminary data.</text>
</comment>
<dbReference type="VEuPathDB" id="FungiDB:AeMF1_007471"/>
<dbReference type="EMBL" id="VJMJ01000130">
    <property type="protein sequence ID" value="KAF0732626.1"/>
    <property type="molecule type" value="Genomic_DNA"/>
</dbReference>
<feature type="compositionally biased region" description="Polar residues" evidence="2">
    <location>
        <begin position="1512"/>
        <end position="1523"/>
    </location>
</feature>
<dbReference type="InterPro" id="IPR021109">
    <property type="entry name" value="Peptidase_aspartic_dom_sf"/>
</dbReference>
<dbReference type="Gene3D" id="3.10.10.10">
    <property type="entry name" value="HIV Type 1 Reverse Transcriptase, subunit A, domain 1"/>
    <property type="match status" value="1"/>
</dbReference>
<dbReference type="Gene3D" id="2.40.70.10">
    <property type="entry name" value="Acid Proteases"/>
    <property type="match status" value="1"/>
</dbReference>
<feature type="region of interest" description="Disordered" evidence="2">
    <location>
        <begin position="463"/>
        <end position="483"/>
    </location>
</feature>
<dbReference type="PANTHER" id="PTHR15503:SF22">
    <property type="entry name" value="TRANSPOSON TY3-I GAG POLYPROTEIN"/>
    <property type="match status" value="1"/>
</dbReference>
<feature type="compositionally biased region" description="Polar residues" evidence="2">
    <location>
        <begin position="1010"/>
        <end position="1022"/>
    </location>
</feature>
<feature type="region of interest" description="Disordered" evidence="2">
    <location>
        <begin position="1"/>
        <end position="69"/>
    </location>
</feature>
<dbReference type="InterPro" id="IPR043502">
    <property type="entry name" value="DNA/RNA_pol_sf"/>
</dbReference>
<organism evidence="4 5">
    <name type="scientific">Aphanomyces euteiches</name>
    <dbReference type="NCBI Taxonomy" id="100861"/>
    <lineage>
        <taxon>Eukaryota</taxon>
        <taxon>Sar</taxon>
        <taxon>Stramenopiles</taxon>
        <taxon>Oomycota</taxon>
        <taxon>Saprolegniomycetes</taxon>
        <taxon>Saprolegniales</taxon>
        <taxon>Verrucalvaceae</taxon>
        <taxon>Aphanomyces</taxon>
    </lineage>
</organism>
<evidence type="ECO:0000313" key="5">
    <source>
        <dbReference type="Proteomes" id="UP000481153"/>
    </source>
</evidence>
<sequence>MYPRRPTDSPYPESSQHPSSASPPQLMSESDSALIPRPSSPASRKRDLQYRNQHHANSPEQRDDEKRVRPEPYLALTAPESDISDDSMDLRRFSEDLTLSDETALAIVCSAPLPEGDDDLFLSDSSALPLALTDGGAILAESTQEIIRYEASDFSTVATQSAIVERTIVTRSMTANPRRAIVGPSPLELHIPRTLVTEQSIVTQTQHVRPTSNLQLEQGHSTQLLTNVQVQHDTVDIVPTQTFLGIQPTVRSNDQVNAYDPVLLTHDLSMNAQRFLPSSAPSQTTDPSSNHELVPSDVEMENETPETALTLVTNFSVQLQSLQTQVDSSSVMFNSFNDRLNLALQTTQSQHEMAATSMNSLSISLHELSDRTNQVLLEMNATYGELKSVLTDLQHSNRSPTHETDFVRLETVLAGQQTTISNLHQSLQQHSAEQQRISQNLKTLTNDRASDFHRILHELQVLSRSHEETQSTTQQKLDRSELDQDNSPLLQRILTLEVACQRLSHEIHAVSKSESDTPVSTNGFDSPKSAPDSGHRLLLELQSSINTMASEMSEVKESIADSTSNQAFGRAVKYTTTPTSDDQAHCEFFMKQLIDQADRCQLDDPDRKMLLGLKLSSDKVHPALNQWWIALSKTKNGDVWSEIYDNFMDRFCNRTPRELVDNLFEDFERLEGESVKAYAIRLQSILDDIDVPDHQGVVIFKRGVRHARAESCLENTDKDLCSIADCMKLLRTRQIRLDDPPVYRERMRPRSGSASTTLTSSRSNLSDRSASSTPEQSPRPNRRNSKVGFQEDPTLAKILEAIHTTQTSQQAFVAQIQQLTDAPTKPATPFFAAPVQAQMNVPYAYPSPYAPGFQQQPTPPSANPVAVPTTTQPPGPSRSRPRTDFAPVMITSKPDDMTTSGVKVCGRCDRLGHSAEDCPRKFLRFNLCHQVGHYVGEHVRTCPICKQVGHSATTPAETGRVLVCQTQHVSNVSETNAFDSSYDDSSGGSHVSTHDSIPTARPKRTDSVRSPKSQSTPDTVNPSAPEPVPVFTDDEITDLMESHLEFPEEEYSKEIEDRLYPITKSDVRKQLERIRKRQINPTHEEILRSLDLSQADSHLLLAPADIEDETLWLKWFADTLEKCDEARRASRDFNHTRKHPLARVSWIDPNPYAVLDMEDLTEVAEHADGEDSGSTSFEDEKLPSDCVTYLSDIPTLRSGVRQSENPKCSDKFWDELPLDYPHSTPTASTQARLKSQQLRSLHRRSAKIDPTYCSDLLEGNPPSVRLLCRLTRLCQTRSRSDADPFIQAYVNNMKATTLIDTGATSSFVSATFWHKLGCPTLSHPRSSFVSADSSQLEMLGRIKLTINLAGRKVLFPFWVMSTALTDCIVGIDLLRQMGAIINLNDNTLSIDGCDELISHSPLSPAQQETHPTGPVTVATSTQIPPRSFQWIACSAGSDLPTLTTILVEPTKSALLHVAAALYRTNPSRTVLLEVANPSDSPIHLPAHAILGTWMALPKDHSESTIDSHDSRAQTANGKSSQTTDEPRRVLTQIGGPGVVCPVQSETAPTNELPIDWTESSLSIEQRELLRKTLMKFSDIFVDSSKAPGRTHLIEFSIDTGNNPPIRSVPYRTSKAEGDIMEAELNQYLDLGLIRPSKSPWSSPVLMIRKPDGSIRFCIDYRKLNNVTMS</sequence>
<feature type="compositionally biased region" description="Basic and acidic residues" evidence="2">
    <location>
        <begin position="1500"/>
        <end position="1511"/>
    </location>
</feature>
<feature type="region of interest" description="Disordered" evidence="2">
    <location>
        <begin position="740"/>
        <end position="790"/>
    </location>
</feature>
<feature type="compositionally biased region" description="Low complexity" evidence="2">
    <location>
        <begin position="12"/>
        <end position="24"/>
    </location>
</feature>
<feature type="region of interest" description="Disordered" evidence="2">
    <location>
        <begin position="852"/>
        <end position="893"/>
    </location>
</feature>
<feature type="region of interest" description="Disordered" evidence="2">
    <location>
        <begin position="509"/>
        <end position="533"/>
    </location>
</feature>
<keyword evidence="1" id="KW-0479">Metal-binding</keyword>
<dbReference type="Proteomes" id="UP000481153">
    <property type="component" value="Unassembled WGS sequence"/>
</dbReference>
<name>A0A6G0WYQ3_9STRA</name>
<feature type="region of interest" description="Disordered" evidence="2">
    <location>
        <begin position="976"/>
        <end position="1031"/>
    </location>
</feature>
<evidence type="ECO:0000256" key="1">
    <source>
        <dbReference type="PROSITE-ProRule" id="PRU00047"/>
    </source>
</evidence>
<feature type="domain" description="CCHC-type" evidence="3">
    <location>
        <begin position="905"/>
        <end position="920"/>
    </location>
</feature>
<dbReference type="InterPro" id="IPR001878">
    <property type="entry name" value="Znf_CCHC"/>
</dbReference>
<dbReference type="VEuPathDB" id="FungiDB:AeMF1_017855"/>
<reference evidence="4 5" key="1">
    <citation type="submission" date="2019-07" db="EMBL/GenBank/DDBJ databases">
        <title>Genomics analysis of Aphanomyces spp. identifies a new class of oomycete effector associated with host adaptation.</title>
        <authorList>
            <person name="Gaulin E."/>
        </authorList>
    </citation>
    <scope>NUCLEOTIDE SEQUENCE [LARGE SCALE GENOMIC DNA]</scope>
    <source>
        <strain evidence="4 5">ATCC 201684</strain>
    </source>
</reference>
<dbReference type="GO" id="GO:0003676">
    <property type="term" value="F:nucleic acid binding"/>
    <property type="evidence" value="ECO:0007669"/>
    <property type="project" value="InterPro"/>
</dbReference>
<dbReference type="VEuPathDB" id="FungiDB:AeMF1_019899"/>
<dbReference type="CDD" id="cd00303">
    <property type="entry name" value="retropepsin_like"/>
    <property type="match status" value="1"/>
</dbReference>
<keyword evidence="1" id="KW-0862">Zinc</keyword>